<evidence type="ECO:0008006" key="3">
    <source>
        <dbReference type="Google" id="ProtNLM"/>
    </source>
</evidence>
<dbReference type="RefSeq" id="WP_264140053.1">
    <property type="nucleotide sequence ID" value="NZ_JAOYOD010000001.1"/>
</dbReference>
<comment type="caution">
    <text evidence="1">The sequence shown here is derived from an EMBL/GenBank/DDBJ whole genome shotgun (WGS) entry which is preliminary data.</text>
</comment>
<dbReference type="EMBL" id="JAOYOD010000001">
    <property type="protein sequence ID" value="MCV9389131.1"/>
    <property type="molecule type" value="Genomic_DNA"/>
</dbReference>
<keyword evidence="2" id="KW-1185">Reference proteome</keyword>
<name>A0ABT3CZX9_9BACT</name>
<sequence>MIFLKRHIAFTILFTMVMGLVMAAGPGELSKLELFVRDDFEKVSSEELLAFELRYDEMLQKLQVKKEAFRSDEGFLAYMYYKVHRKFLKQYEQQVLFSEILKPEGKYDCVTASALYALFLDDLGYAYDVVETDYHVYLLVKAGDREFLMETTDPLNGFSADEKEINERVAIVREDAKRINEELAMAGVASDFSTTVSTGRVTVIENRVGLKELAGLHYYNQSLKAFNAENYRKAYKYIIVAQGIYPSKRIKNASSFIFAAAFSN</sequence>
<reference evidence="1 2" key="1">
    <citation type="submission" date="2022-10" db="EMBL/GenBank/DDBJ databases">
        <title>Comparative genomics and taxonomic characterization of three novel marine species of genus Reichenbachiella exhibiting antioxidant and polysaccharide degradation activities.</title>
        <authorList>
            <person name="Muhammad N."/>
            <person name="Lee Y.-J."/>
            <person name="Ko J."/>
            <person name="Kim S.-G."/>
        </authorList>
    </citation>
    <scope>NUCLEOTIDE SEQUENCE [LARGE SCALE GENOMIC DNA]</scope>
    <source>
        <strain evidence="1 2">ABR2-5</strain>
    </source>
</reference>
<evidence type="ECO:0000313" key="1">
    <source>
        <dbReference type="EMBL" id="MCV9389131.1"/>
    </source>
</evidence>
<dbReference type="Proteomes" id="UP001300692">
    <property type="component" value="Unassembled WGS sequence"/>
</dbReference>
<organism evidence="1 2">
    <name type="scientific">Reichenbachiella ulvae</name>
    <dbReference type="NCBI Taxonomy" id="2980104"/>
    <lineage>
        <taxon>Bacteria</taxon>
        <taxon>Pseudomonadati</taxon>
        <taxon>Bacteroidota</taxon>
        <taxon>Cytophagia</taxon>
        <taxon>Cytophagales</taxon>
        <taxon>Reichenbachiellaceae</taxon>
        <taxon>Reichenbachiella</taxon>
    </lineage>
</organism>
<accession>A0ABT3CZX9</accession>
<proteinExistence type="predicted"/>
<protein>
    <recommendedName>
        <fullName evidence="3">Transglutaminase-like superfamily protein</fullName>
    </recommendedName>
</protein>
<evidence type="ECO:0000313" key="2">
    <source>
        <dbReference type="Proteomes" id="UP001300692"/>
    </source>
</evidence>
<gene>
    <name evidence="1" type="ORF">N7U62_20855</name>
</gene>